<feature type="domain" description="CFA20" evidence="1">
    <location>
        <begin position="70"/>
        <end position="143"/>
    </location>
</feature>
<dbReference type="InterPro" id="IPR007714">
    <property type="entry name" value="CFA20_dom"/>
</dbReference>
<dbReference type="Pfam" id="PF05018">
    <property type="entry name" value="CFA20_dom"/>
    <property type="match status" value="1"/>
</dbReference>
<evidence type="ECO:0000313" key="2">
    <source>
        <dbReference type="EMBL" id="KAJ4488591.1"/>
    </source>
</evidence>
<dbReference type="PANTHER" id="PTHR12458">
    <property type="entry name" value="ORF PROTEIN"/>
    <property type="match status" value="1"/>
</dbReference>
<evidence type="ECO:0000259" key="1">
    <source>
        <dbReference type="Pfam" id="PF05018"/>
    </source>
</evidence>
<dbReference type="Proteomes" id="UP001150217">
    <property type="component" value="Unassembled WGS sequence"/>
</dbReference>
<accession>A0ABQ8VCS4</accession>
<dbReference type="InterPro" id="IPR040441">
    <property type="entry name" value="CFA20/CFAP20DC"/>
</dbReference>
<protein>
    <recommendedName>
        <fullName evidence="1">CFA20 domain-containing protein</fullName>
    </recommendedName>
</protein>
<proteinExistence type="predicted"/>
<evidence type="ECO:0000313" key="3">
    <source>
        <dbReference type="Proteomes" id="UP001150217"/>
    </source>
</evidence>
<gene>
    <name evidence="2" type="ORF">C8R41DRAFT_836154</name>
</gene>
<dbReference type="EMBL" id="JANVFT010000046">
    <property type="protein sequence ID" value="KAJ4488591.1"/>
    <property type="molecule type" value="Genomic_DNA"/>
</dbReference>
<reference evidence="2" key="1">
    <citation type="submission" date="2022-08" db="EMBL/GenBank/DDBJ databases">
        <title>A Global Phylogenomic Analysis of the Shiitake Genus Lentinula.</title>
        <authorList>
            <consortium name="DOE Joint Genome Institute"/>
            <person name="Sierra-Patev S."/>
            <person name="Min B."/>
            <person name="Naranjo-Ortiz M."/>
            <person name="Looney B."/>
            <person name="Konkel Z."/>
            <person name="Slot J.C."/>
            <person name="Sakamoto Y."/>
            <person name="Steenwyk J.L."/>
            <person name="Rokas A."/>
            <person name="Carro J."/>
            <person name="Camarero S."/>
            <person name="Ferreira P."/>
            <person name="Molpeceres G."/>
            <person name="Ruiz-Duenas F.J."/>
            <person name="Serrano A."/>
            <person name="Henrissat B."/>
            <person name="Drula E."/>
            <person name="Hughes K.W."/>
            <person name="Mata J.L."/>
            <person name="Ishikawa N.K."/>
            <person name="Vargas-Isla R."/>
            <person name="Ushijima S."/>
            <person name="Smith C.A."/>
            <person name="Ahrendt S."/>
            <person name="Andreopoulos W."/>
            <person name="He G."/>
            <person name="Labutti K."/>
            <person name="Lipzen A."/>
            <person name="Ng V."/>
            <person name="Riley R."/>
            <person name="Sandor L."/>
            <person name="Barry K."/>
            <person name="Martinez A.T."/>
            <person name="Xiao Y."/>
            <person name="Gibbons J.G."/>
            <person name="Terashima K."/>
            <person name="Grigoriev I.V."/>
            <person name="Hibbett D.S."/>
        </authorList>
    </citation>
    <scope>NUCLEOTIDE SEQUENCE</scope>
    <source>
        <strain evidence="2">RHP3577 ss4</strain>
    </source>
</reference>
<name>A0ABQ8VCS4_9AGAR</name>
<keyword evidence="3" id="KW-1185">Reference proteome</keyword>
<sequence length="250" mass="28142">MFSAVVQSDQVSLFSSTGSNQLQLFSIHCDESLPSDAFIGLLNDRSSEPQPEGTVTLVSPHSSQPGFLLDQTVLHVQSPSLPNTYIQCPAQYGTELGLKHSWIHVQVRNMSREWSFEVGIADRVGRKGIIRFSTFQKQPRLKVPADSNGLPLLHLPFSFPSDSTQLTAWSTVNLHLPTFFPHFTNTNLIEHASDSIEDDFLHAHVLSPAGQYSHVCYIRIYSTCRLRRVWFSDGGPGQKLPWEFELYARE</sequence>
<comment type="caution">
    <text evidence="2">The sequence shown here is derived from an EMBL/GenBank/DDBJ whole genome shotgun (WGS) entry which is preliminary data.</text>
</comment>
<organism evidence="2 3">
    <name type="scientific">Lentinula lateritia</name>
    <dbReference type="NCBI Taxonomy" id="40482"/>
    <lineage>
        <taxon>Eukaryota</taxon>
        <taxon>Fungi</taxon>
        <taxon>Dikarya</taxon>
        <taxon>Basidiomycota</taxon>
        <taxon>Agaricomycotina</taxon>
        <taxon>Agaricomycetes</taxon>
        <taxon>Agaricomycetidae</taxon>
        <taxon>Agaricales</taxon>
        <taxon>Marasmiineae</taxon>
        <taxon>Omphalotaceae</taxon>
        <taxon>Lentinula</taxon>
    </lineage>
</organism>